<comment type="caution">
    <text evidence="6">The sequence shown here is derived from an EMBL/GenBank/DDBJ whole genome shotgun (WGS) entry which is preliminary data.</text>
</comment>
<organism evidence="6 7">
    <name type="scientific">Tegillarca granosa</name>
    <name type="common">Malaysian cockle</name>
    <name type="synonym">Anadara granosa</name>
    <dbReference type="NCBI Taxonomy" id="220873"/>
    <lineage>
        <taxon>Eukaryota</taxon>
        <taxon>Metazoa</taxon>
        <taxon>Spiralia</taxon>
        <taxon>Lophotrochozoa</taxon>
        <taxon>Mollusca</taxon>
        <taxon>Bivalvia</taxon>
        <taxon>Autobranchia</taxon>
        <taxon>Pteriomorphia</taxon>
        <taxon>Arcoida</taxon>
        <taxon>Arcoidea</taxon>
        <taxon>Arcidae</taxon>
        <taxon>Tegillarca</taxon>
    </lineage>
</organism>
<evidence type="ECO:0000256" key="4">
    <source>
        <dbReference type="ARBA" id="ARBA00023136"/>
    </source>
</evidence>
<dbReference type="PANTHER" id="PTHR24222">
    <property type="entry name" value="ABC TRANSPORTER B FAMILY"/>
    <property type="match status" value="1"/>
</dbReference>
<dbReference type="Gene3D" id="3.40.50.300">
    <property type="entry name" value="P-loop containing nucleotide triphosphate hydrolases"/>
    <property type="match status" value="1"/>
</dbReference>
<keyword evidence="2" id="KW-0812">Transmembrane</keyword>
<dbReference type="Pfam" id="PF00005">
    <property type="entry name" value="ABC_tran"/>
    <property type="match status" value="1"/>
</dbReference>
<accession>A0ABQ9FRM6</accession>
<evidence type="ECO:0000313" key="6">
    <source>
        <dbReference type="EMBL" id="KAJ8319924.1"/>
    </source>
</evidence>
<feature type="domain" description="ABC transporter" evidence="5">
    <location>
        <begin position="125"/>
        <end position="232"/>
    </location>
</feature>
<evidence type="ECO:0000256" key="3">
    <source>
        <dbReference type="ARBA" id="ARBA00022989"/>
    </source>
</evidence>
<sequence length="258" mass="27964">MKENIVKYGSELVKDWYGSGFTDGLSPGDVIVIKLSTSVNQTKVPWIFFCVLIGSFSLGNAAPHLGSIFAAKGAGAVIFDVIDNVPSIDNMSPQGEHPNFINGNIDFVGVNFSYKAGTDEEVKAVKNLNLSVKQGRTVALVGSSGCGKSTIINLLQRFYDPVNGQVYLDGKNIKDLNVGWLRNNIGVVSQEPVLFDCTISENIRLGNPYATEAQIREASMMANAHDFISNLPKSKTTITGHQHLPDTFVIFCSKGNFI</sequence>
<name>A0ABQ9FRM6_TEGGR</name>
<dbReference type="InterPro" id="IPR003439">
    <property type="entry name" value="ABC_transporter-like_ATP-bd"/>
</dbReference>
<keyword evidence="4" id="KW-0472">Membrane</keyword>
<dbReference type="PANTHER" id="PTHR24222:SF76">
    <property type="entry name" value="MYCOBACTIN IMPORT ATP-BINDING_PERMEASE PROTEIN IRTB"/>
    <property type="match status" value="1"/>
</dbReference>
<dbReference type="Gene3D" id="1.20.1560.10">
    <property type="entry name" value="ABC transporter type 1, transmembrane domain"/>
    <property type="match status" value="1"/>
</dbReference>
<dbReference type="InterPro" id="IPR036640">
    <property type="entry name" value="ABC1_TM_sf"/>
</dbReference>
<protein>
    <recommendedName>
        <fullName evidence="5">ABC transporter domain-containing protein</fullName>
    </recommendedName>
</protein>
<dbReference type="EMBL" id="JARBDR010000141">
    <property type="protein sequence ID" value="KAJ8319924.1"/>
    <property type="molecule type" value="Genomic_DNA"/>
</dbReference>
<keyword evidence="3" id="KW-1133">Transmembrane helix</keyword>
<proteinExistence type="predicted"/>
<reference evidence="6 7" key="1">
    <citation type="submission" date="2022-12" db="EMBL/GenBank/DDBJ databases">
        <title>Chromosome-level genome of Tegillarca granosa.</title>
        <authorList>
            <person name="Kim J."/>
        </authorList>
    </citation>
    <scope>NUCLEOTIDE SEQUENCE [LARGE SCALE GENOMIC DNA]</scope>
    <source>
        <strain evidence="6">Teg-2019</strain>
        <tissue evidence="6">Adductor muscle</tissue>
    </source>
</reference>
<comment type="subcellular location">
    <subcellularLocation>
        <location evidence="1">Membrane</location>
        <topology evidence="1">Multi-pass membrane protein</topology>
    </subcellularLocation>
</comment>
<gene>
    <name evidence="6" type="ORF">KUTeg_001511</name>
</gene>
<evidence type="ECO:0000256" key="2">
    <source>
        <dbReference type="ARBA" id="ARBA00022692"/>
    </source>
</evidence>
<dbReference type="SUPFAM" id="SSF52540">
    <property type="entry name" value="P-loop containing nucleoside triphosphate hydrolases"/>
    <property type="match status" value="1"/>
</dbReference>
<keyword evidence="7" id="KW-1185">Reference proteome</keyword>
<evidence type="ECO:0000256" key="1">
    <source>
        <dbReference type="ARBA" id="ARBA00004141"/>
    </source>
</evidence>
<evidence type="ECO:0000259" key="5">
    <source>
        <dbReference type="Pfam" id="PF00005"/>
    </source>
</evidence>
<dbReference type="InterPro" id="IPR039421">
    <property type="entry name" value="Type_1_exporter"/>
</dbReference>
<evidence type="ECO:0000313" key="7">
    <source>
        <dbReference type="Proteomes" id="UP001217089"/>
    </source>
</evidence>
<dbReference type="Proteomes" id="UP001217089">
    <property type="component" value="Unassembled WGS sequence"/>
</dbReference>
<dbReference type="InterPro" id="IPR027417">
    <property type="entry name" value="P-loop_NTPase"/>
</dbReference>